<accession>A0ACC1NXP4</accession>
<protein>
    <submittedName>
        <fullName evidence="1">Uncharacterized protein</fullName>
    </submittedName>
</protein>
<name>A0ACC1NXP4_9HYPO</name>
<organism evidence="1 2">
    <name type="scientific">Zarea fungicola</name>
    <dbReference type="NCBI Taxonomy" id="93591"/>
    <lineage>
        <taxon>Eukaryota</taxon>
        <taxon>Fungi</taxon>
        <taxon>Dikarya</taxon>
        <taxon>Ascomycota</taxon>
        <taxon>Pezizomycotina</taxon>
        <taxon>Sordariomycetes</taxon>
        <taxon>Hypocreomycetidae</taxon>
        <taxon>Hypocreales</taxon>
        <taxon>Cordycipitaceae</taxon>
        <taxon>Zarea</taxon>
    </lineage>
</organism>
<reference evidence="1" key="1">
    <citation type="submission" date="2022-08" db="EMBL/GenBank/DDBJ databases">
        <title>Genome Sequence of Lecanicillium fungicola.</title>
        <authorList>
            <person name="Buettner E."/>
        </authorList>
    </citation>
    <scope>NUCLEOTIDE SEQUENCE</scope>
    <source>
        <strain evidence="1">Babe33</strain>
    </source>
</reference>
<evidence type="ECO:0000313" key="1">
    <source>
        <dbReference type="EMBL" id="KAJ2983073.1"/>
    </source>
</evidence>
<dbReference type="Proteomes" id="UP001143910">
    <property type="component" value="Unassembled WGS sequence"/>
</dbReference>
<dbReference type="EMBL" id="JANJQO010000045">
    <property type="protein sequence ID" value="KAJ2983073.1"/>
    <property type="molecule type" value="Genomic_DNA"/>
</dbReference>
<sequence length="163" mass="17270">MRVQNMISTAVSLAALSIAQAAALPAAAEENINHVAREIPAVQSVLCITPQTKKCGLYVSYTNGARTENVQTESGGLTGCAVDLYKKHTNGDGFWADVNIVHSAGLNIGYNPTGRSLTLGAATSAVQNPDAISLQCQSIFGFTSIDQSQSGWNYWSGFNPQLY</sequence>
<keyword evidence="2" id="KW-1185">Reference proteome</keyword>
<comment type="caution">
    <text evidence="1">The sequence shown here is derived from an EMBL/GenBank/DDBJ whole genome shotgun (WGS) entry which is preliminary data.</text>
</comment>
<proteinExistence type="predicted"/>
<gene>
    <name evidence="1" type="ORF">NQ176_g958</name>
</gene>
<evidence type="ECO:0000313" key="2">
    <source>
        <dbReference type="Proteomes" id="UP001143910"/>
    </source>
</evidence>